<keyword evidence="2" id="KW-0808">Transferase</keyword>
<reference evidence="3" key="1">
    <citation type="submission" date="2016-10" db="EMBL/GenBank/DDBJ databases">
        <authorList>
            <person name="Varghese N."/>
            <person name="Submissions S."/>
        </authorList>
    </citation>
    <scope>NUCLEOTIDE SEQUENCE [LARGE SCALE GENOMIC DNA]</scope>
    <source>
        <strain evidence="3">LP51</strain>
    </source>
</reference>
<accession>A0A1I2N115</accession>
<dbReference type="GO" id="GO:0016757">
    <property type="term" value="F:glycosyltransferase activity"/>
    <property type="evidence" value="ECO:0007669"/>
    <property type="project" value="InterPro"/>
</dbReference>
<sequence>MSETRVLLASLLKPVNDTRMYEKLGLSLSKLPETKIHIVGFQAPVPADAPENVYFHPAFQFRRLSIIRFRAQQKYAQLLHELRPNLIIACTHELLLASQRYCQKYGAKLIYDVQENYTLNLTTQQNYPPLLRQLLALGVARAEKKAAESVAHFLLAEESYAHELEFLAAGKYTVIGNKYKPAPHYTLPATPVQLAQQPLRLLYSGTIAEIYGIFEAVSMAEQLHQLDPSTTLTIIGYSARSHTLEQLQERIKSKAYIRLIGGDKLVPHQQILESIKESNLGLLPYRPHPSTERCIPTKLYEYMAYALPVLVQQNPLWQSKTEAARAGLSIDFKQVSPEQLLARIRQQPFYTSGIPPHIFWEEEEVKLLQIVKKTLIQDPKV</sequence>
<dbReference type="OrthoDB" id="925984at2"/>
<dbReference type="SUPFAM" id="SSF53756">
    <property type="entry name" value="UDP-Glycosyltransferase/glycogen phosphorylase"/>
    <property type="match status" value="1"/>
</dbReference>
<dbReference type="STRING" id="1436961.SAMN05421739_101554"/>
<organism evidence="2 3">
    <name type="scientific">Pontibacter chinhatensis</name>
    <dbReference type="NCBI Taxonomy" id="1436961"/>
    <lineage>
        <taxon>Bacteria</taxon>
        <taxon>Pseudomonadati</taxon>
        <taxon>Bacteroidota</taxon>
        <taxon>Cytophagia</taxon>
        <taxon>Cytophagales</taxon>
        <taxon>Hymenobacteraceae</taxon>
        <taxon>Pontibacter</taxon>
    </lineage>
</organism>
<proteinExistence type="predicted"/>
<dbReference type="Gene3D" id="3.40.50.2000">
    <property type="entry name" value="Glycogen Phosphorylase B"/>
    <property type="match status" value="1"/>
</dbReference>
<dbReference type="EMBL" id="FOOT01000001">
    <property type="protein sequence ID" value="SFF97363.1"/>
    <property type="molecule type" value="Genomic_DNA"/>
</dbReference>
<dbReference type="Pfam" id="PF00534">
    <property type="entry name" value="Glycos_transf_1"/>
    <property type="match status" value="1"/>
</dbReference>
<dbReference type="AlphaFoldDB" id="A0A1I2N115"/>
<dbReference type="InterPro" id="IPR001296">
    <property type="entry name" value="Glyco_trans_1"/>
</dbReference>
<gene>
    <name evidence="2" type="ORF">SAMN05421739_101554</name>
</gene>
<dbReference type="RefSeq" id="WP_092098777.1">
    <property type="nucleotide sequence ID" value="NZ_FOOT01000001.1"/>
</dbReference>
<evidence type="ECO:0000259" key="1">
    <source>
        <dbReference type="Pfam" id="PF00534"/>
    </source>
</evidence>
<dbReference type="Proteomes" id="UP000198724">
    <property type="component" value="Unassembled WGS sequence"/>
</dbReference>
<feature type="domain" description="Glycosyl transferase family 1" evidence="1">
    <location>
        <begin position="196"/>
        <end position="346"/>
    </location>
</feature>
<protein>
    <submittedName>
        <fullName evidence="2">Glycosyltransferase involved in cell wall bisynthesis</fullName>
    </submittedName>
</protein>
<evidence type="ECO:0000313" key="3">
    <source>
        <dbReference type="Proteomes" id="UP000198724"/>
    </source>
</evidence>
<evidence type="ECO:0000313" key="2">
    <source>
        <dbReference type="EMBL" id="SFF97363.1"/>
    </source>
</evidence>
<keyword evidence="3" id="KW-1185">Reference proteome</keyword>
<name>A0A1I2N115_9BACT</name>